<dbReference type="InterPro" id="IPR055327">
    <property type="entry name" value="TRAF1A/B"/>
</dbReference>
<protein>
    <submittedName>
        <fullName evidence="1">Uncharacterized protein</fullName>
    </submittedName>
</protein>
<name>A0AAD4X3A2_9MAGN</name>
<gene>
    <name evidence="1" type="ORF">MKW98_020330</name>
</gene>
<dbReference type="PANTHER" id="PTHR47477:SF8">
    <property type="entry name" value="TNF RECEPTOR-ASSOCIATED FACTOR HOMOLOG 1A"/>
    <property type="match status" value="1"/>
</dbReference>
<organism evidence="1 2">
    <name type="scientific">Papaver atlanticum</name>
    <dbReference type="NCBI Taxonomy" id="357466"/>
    <lineage>
        <taxon>Eukaryota</taxon>
        <taxon>Viridiplantae</taxon>
        <taxon>Streptophyta</taxon>
        <taxon>Embryophyta</taxon>
        <taxon>Tracheophyta</taxon>
        <taxon>Spermatophyta</taxon>
        <taxon>Magnoliopsida</taxon>
        <taxon>Ranunculales</taxon>
        <taxon>Papaveraceae</taxon>
        <taxon>Papaveroideae</taxon>
        <taxon>Papaver</taxon>
    </lineage>
</organism>
<keyword evidence="2" id="KW-1185">Reference proteome</keyword>
<evidence type="ECO:0000313" key="2">
    <source>
        <dbReference type="Proteomes" id="UP001202328"/>
    </source>
</evidence>
<evidence type="ECO:0000313" key="1">
    <source>
        <dbReference type="EMBL" id="KAI3835214.1"/>
    </source>
</evidence>
<dbReference type="Proteomes" id="UP001202328">
    <property type="component" value="Unassembled WGS sequence"/>
</dbReference>
<dbReference type="AlphaFoldDB" id="A0AAD4X3A2"/>
<comment type="caution">
    <text evidence="1">The sequence shown here is derived from an EMBL/GenBank/DDBJ whole genome shotgun (WGS) entry which is preliminary data.</text>
</comment>
<dbReference type="PANTHER" id="PTHR47477">
    <property type="entry name" value="TNF RECEPTOR-ASSOCIATED FACTOR HOMOLOG 1A"/>
    <property type="match status" value="1"/>
</dbReference>
<proteinExistence type="predicted"/>
<accession>A0AAD4X3A2</accession>
<feature type="non-terminal residue" evidence="1">
    <location>
        <position position="71"/>
    </location>
</feature>
<dbReference type="EMBL" id="JAJJMB010017752">
    <property type="protein sequence ID" value="KAI3835214.1"/>
    <property type="molecule type" value="Genomic_DNA"/>
</dbReference>
<sequence>MYGSSGWSIGTVKTEKYRSELVVTLDACSFFAFWLGLGQNVRRQVSREKTDVILKLVVKQFFVEKEVTSTL</sequence>
<reference evidence="1" key="1">
    <citation type="submission" date="2022-04" db="EMBL/GenBank/DDBJ databases">
        <title>A functionally conserved STORR gene fusion in Papaver species that diverged 16.8 million years ago.</title>
        <authorList>
            <person name="Catania T."/>
        </authorList>
    </citation>
    <scope>NUCLEOTIDE SEQUENCE</scope>
    <source>
        <strain evidence="1">S-188037</strain>
    </source>
</reference>